<dbReference type="Proteomes" id="UP000308430">
    <property type="component" value="Unassembled WGS sequence"/>
</dbReference>
<dbReference type="Gene3D" id="3.40.50.720">
    <property type="entry name" value="NAD(P)-binding Rossmann-like Domain"/>
    <property type="match status" value="1"/>
</dbReference>
<dbReference type="RefSeq" id="WP_136346645.1">
    <property type="nucleotide sequence ID" value="NZ_SSOC01000001.1"/>
</dbReference>
<sequence length="215" mass="21283">MSAPSLIVFGARKGAGLAVAQAARAAGWAVTVVVRPGADASALSAAGCQVREADALDTAAVSESFAGLPSAAWVVSTLGGFDPVVDNFGNRNVIAAARAHGVQGMLLVSSLGAGDSRAYASPKLVAAIGPVLDAKTRAEDALRASGLAFAIVRPGGLVDGQASGSGQLVEAQDVHGYLSRTELASLILRLLAGGGLSGQTLAAIDPACPPPARYA</sequence>
<protein>
    <submittedName>
        <fullName evidence="2">SDR family NAD(P)-dependent oxidoreductase</fullName>
    </submittedName>
</protein>
<evidence type="ECO:0000313" key="2">
    <source>
        <dbReference type="EMBL" id="THF67236.1"/>
    </source>
</evidence>
<evidence type="ECO:0000259" key="1">
    <source>
        <dbReference type="Pfam" id="PF13460"/>
    </source>
</evidence>
<keyword evidence="3" id="KW-1185">Reference proteome</keyword>
<dbReference type="AlphaFoldDB" id="A0A4S4B5Z5"/>
<dbReference type="InterPro" id="IPR036291">
    <property type="entry name" value="NAD(P)-bd_dom_sf"/>
</dbReference>
<dbReference type="PANTHER" id="PTHR15020">
    <property type="entry name" value="FLAVIN REDUCTASE-RELATED"/>
    <property type="match status" value="1"/>
</dbReference>
<name>A0A4S4B5Z5_9RHOO</name>
<dbReference type="PANTHER" id="PTHR15020:SF50">
    <property type="entry name" value="UPF0659 PROTEIN YMR090W"/>
    <property type="match status" value="1"/>
</dbReference>
<dbReference type="Pfam" id="PF13460">
    <property type="entry name" value="NAD_binding_10"/>
    <property type="match status" value="1"/>
</dbReference>
<proteinExistence type="predicted"/>
<dbReference type="OrthoDB" id="9803892at2"/>
<dbReference type="InterPro" id="IPR016040">
    <property type="entry name" value="NAD(P)-bd_dom"/>
</dbReference>
<gene>
    <name evidence="2" type="ORF">E6C76_02325</name>
</gene>
<feature type="domain" description="NAD(P)-binding" evidence="1">
    <location>
        <begin position="10"/>
        <end position="191"/>
    </location>
</feature>
<accession>A0A4S4B5Z5</accession>
<evidence type="ECO:0000313" key="3">
    <source>
        <dbReference type="Proteomes" id="UP000308430"/>
    </source>
</evidence>
<dbReference type="EMBL" id="SSOC01000001">
    <property type="protein sequence ID" value="THF67236.1"/>
    <property type="molecule type" value="Genomic_DNA"/>
</dbReference>
<comment type="caution">
    <text evidence="2">The sequence shown here is derived from an EMBL/GenBank/DDBJ whole genome shotgun (WGS) entry which is preliminary data.</text>
</comment>
<dbReference type="SUPFAM" id="SSF51735">
    <property type="entry name" value="NAD(P)-binding Rossmann-fold domains"/>
    <property type="match status" value="1"/>
</dbReference>
<reference evidence="2 3" key="1">
    <citation type="submission" date="2019-04" db="EMBL/GenBank/DDBJ databases">
        <title>Azoarcus nasutitermitis sp. nov. isolated from termite nest.</title>
        <authorList>
            <person name="Lin S.-Y."/>
            <person name="Hameed A."/>
            <person name="Hsu Y.-H."/>
            <person name="Young C.-C."/>
        </authorList>
    </citation>
    <scope>NUCLEOTIDE SEQUENCE [LARGE SCALE GENOMIC DNA]</scope>
    <source>
        <strain evidence="2 3">CC-YHH838</strain>
    </source>
</reference>
<organism evidence="2 3">
    <name type="scientific">Pseudothauera nasutitermitis</name>
    <dbReference type="NCBI Taxonomy" id="2565930"/>
    <lineage>
        <taxon>Bacteria</taxon>
        <taxon>Pseudomonadati</taxon>
        <taxon>Pseudomonadota</taxon>
        <taxon>Betaproteobacteria</taxon>
        <taxon>Rhodocyclales</taxon>
        <taxon>Zoogloeaceae</taxon>
        <taxon>Pseudothauera</taxon>
    </lineage>
</organism>